<proteinExistence type="predicted"/>
<dbReference type="OrthoDB" id="6157808at2"/>
<dbReference type="AlphaFoldDB" id="A0A2S9GY88"/>
<evidence type="ECO:0000313" key="1">
    <source>
        <dbReference type="EMBL" id="PRC92684.1"/>
    </source>
</evidence>
<organism evidence="1 2">
    <name type="scientific">Solimicrobium silvestre</name>
    <dbReference type="NCBI Taxonomy" id="2099400"/>
    <lineage>
        <taxon>Bacteria</taxon>
        <taxon>Pseudomonadati</taxon>
        <taxon>Pseudomonadota</taxon>
        <taxon>Betaproteobacteria</taxon>
        <taxon>Burkholderiales</taxon>
        <taxon>Oxalobacteraceae</taxon>
        <taxon>Solimicrobium</taxon>
    </lineage>
</organism>
<keyword evidence="2" id="KW-1185">Reference proteome</keyword>
<name>A0A2S9GY88_9BURK</name>
<evidence type="ECO:0000313" key="2">
    <source>
        <dbReference type="Proteomes" id="UP000237839"/>
    </source>
</evidence>
<dbReference type="Proteomes" id="UP000237839">
    <property type="component" value="Unassembled WGS sequence"/>
</dbReference>
<reference evidence="1 2" key="1">
    <citation type="submission" date="2018-02" db="EMBL/GenBank/DDBJ databases">
        <title>Solimicrobium silvestre gen. nov., sp. nov., isolated from alpine forest soil.</title>
        <authorList>
            <person name="Margesin R."/>
            <person name="Albuquerque L."/>
            <person name="Zhang D.-C."/>
            <person name="Froufe H.J.C."/>
            <person name="Severino R."/>
            <person name="Roxo I."/>
            <person name="Egas C."/>
            <person name="Da Costa M.S."/>
        </authorList>
    </citation>
    <scope>NUCLEOTIDE SEQUENCE [LARGE SCALE GENOMIC DNA]</scope>
    <source>
        <strain evidence="1 2">S20-91</strain>
    </source>
</reference>
<comment type="caution">
    <text evidence="1">The sequence shown here is derived from an EMBL/GenBank/DDBJ whole genome shotgun (WGS) entry which is preliminary data.</text>
</comment>
<accession>A0A2S9GY88</accession>
<gene>
    <name evidence="1" type="ORF">S2091_2739</name>
</gene>
<sequence length="275" mass="29021">MTAMRVLSSNLADSSTTTASTTAGAYVAANLALDTKSLVWRATGLSATLSCVWGSTQNINCVILPFNNFTPAATIRVQGYSDSAGTILVVDTGTIPANPAPATILNGFTLLASQSAYAYGGGSYAMAYFALTGVQKIVVTLNDSANTAGYLEVSRLLAGAYWSPAYNADMGASLTLQDTSKNVRSEGGDLITALGTFNRKLGFTLSKMSPADRAALTIIFRSNGFRSPMFISMFPQNTDSQLEDDHQIYGKLTAMSAMTIPVYSAYSAPLEIEEV</sequence>
<protein>
    <submittedName>
        <fullName evidence="1">Uncharacterized protein</fullName>
    </submittedName>
</protein>
<dbReference type="RefSeq" id="WP_105532494.1">
    <property type="nucleotide sequence ID" value="NZ_PUGF01000012.1"/>
</dbReference>
<dbReference type="EMBL" id="PUGF01000012">
    <property type="protein sequence ID" value="PRC92684.1"/>
    <property type="molecule type" value="Genomic_DNA"/>
</dbReference>